<feature type="transmembrane region" description="Helical" evidence="8">
    <location>
        <begin position="634"/>
        <end position="655"/>
    </location>
</feature>
<name>A0ABP8VY44_9PSEU</name>
<keyword evidence="2" id="KW-0328">Glycosyltransferase</keyword>
<evidence type="ECO:0000313" key="11">
    <source>
        <dbReference type="Proteomes" id="UP001500325"/>
    </source>
</evidence>
<evidence type="ECO:0000256" key="7">
    <source>
        <dbReference type="SAM" id="MobiDB-lite"/>
    </source>
</evidence>
<evidence type="ECO:0000256" key="5">
    <source>
        <dbReference type="ARBA" id="ARBA00022989"/>
    </source>
</evidence>
<keyword evidence="6 8" id="KW-0472">Membrane</keyword>
<dbReference type="InterPro" id="IPR029044">
    <property type="entry name" value="Nucleotide-diphossugar_trans"/>
</dbReference>
<dbReference type="Proteomes" id="UP001500325">
    <property type="component" value="Unassembled WGS sequence"/>
</dbReference>
<feature type="transmembrane region" description="Helical" evidence="8">
    <location>
        <begin position="565"/>
        <end position="583"/>
    </location>
</feature>
<feature type="transmembrane region" description="Helical" evidence="8">
    <location>
        <begin position="479"/>
        <end position="500"/>
    </location>
</feature>
<gene>
    <name evidence="10" type="ORF">GCM10023215_01640</name>
</gene>
<evidence type="ECO:0000313" key="10">
    <source>
        <dbReference type="EMBL" id="GAA4673803.1"/>
    </source>
</evidence>
<feature type="transmembrane region" description="Helical" evidence="8">
    <location>
        <begin position="589"/>
        <end position="613"/>
    </location>
</feature>
<feature type="transmembrane region" description="Helical" evidence="8">
    <location>
        <begin position="115"/>
        <end position="136"/>
    </location>
</feature>
<dbReference type="PANTHER" id="PTHR43867">
    <property type="entry name" value="CELLULOSE SYNTHASE CATALYTIC SUBUNIT A [UDP-FORMING]"/>
    <property type="match status" value="1"/>
</dbReference>
<dbReference type="PANTHER" id="PTHR43867:SF2">
    <property type="entry name" value="CELLULOSE SYNTHASE CATALYTIC SUBUNIT A [UDP-FORMING]"/>
    <property type="match status" value="1"/>
</dbReference>
<reference evidence="11" key="1">
    <citation type="journal article" date="2019" name="Int. J. Syst. Evol. Microbiol.">
        <title>The Global Catalogue of Microorganisms (GCM) 10K type strain sequencing project: providing services to taxonomists for standard genome sequencing and annotation.</title>
        <authorList>
            <consortium name="The Broad Institute Genomics Platform"/>
            <consortium name="The Broad Institute Genome Sequencing Center for Infectious Disease"/>
            <person name="Wu L."/>
            <person name="Ma J."/>
        </authorList>
    </citation>
    <scope>NUCLEOTIDE SEQUENCE [LARGE SCALE GENOMIC DNA]</scope>
    <source>
        <strain evidence="11">JCM 18055</strain>
    </source>
</reference>
<dbReference type="InterPro" id="IPR050321">
    <property type="entry name" value="Glycosyltr_2/OpgH_subfam"/>
</dbReference>
<dbReference type="SUPFAM" id="SSF53448">
    <property type="entry name" value="Nucleotide-diphospho-sugar transferases"/>
    <property type="match status" value="1"/>
</dbReference>
<evidence type="ECO:0000256" key="8">
    <source>
        <dbReference type="SAM" id="Phobius"/>
    </source>
</evidence>
<evidence type="ECO:0000256" key="4">
    <source>
        <dbReference type="ARBA" id="ARBA00022692"/>
    </source>
</evidence>
<organism evidence="10 11">
    <name type="scientific">Pseudonocardia yuanmonensis</name>
    <dbReference type="NCBI Taxonomy" id="1095914"/>
    <lineage>
        <taxon>Bacteria</taxon>
        <taxon>Bacillati</taxon>
        <taxon>Actinomycetota</taxon>
        <taxon>Actinomycetes</taxon>
        <taxon>Pseudonocardiales</taxon>
        <taxon>Pseudonocardiaceae</taxon>
        <taxon>Pseudonocardia</taxon>
    </lineage>
</organism>
<dbReference type="EMBL" id="BAABIC010000001">
    <property type="protein sequence ID" value="GAA4673803.1"/>
    <property type="molecule type" value="Genomic_DNA"/>
</dbReference>
<proteinExistence type="predicted"/>
<keyword evidence="3" id="KW-0808">Transferase</keyword>
<evidence type="ECO:0000256" key="2">
    <source>
        <dbReference type="ARBA" id="ARBA00022676"/>
    </source>
</evidence>
<comment type="subcellular location">
    <subcellularLocation>
        <location evidence="1">Membrane</location>
        <topology evidence="1">Multi-pass membrane protein</topology>
    </subcellularLocation>
</comment>
<evidence type="ECO:0000259" key="9">
    <source>
        <dbReference type="Pfam" id="PF13632"/>
    </source>
</evidence>
<feature type="region of interest" description="Disordered" evidence="7">
    <location>
        <begin position="1"/>
        <end position="40"/>
    </location>
</feature>
<keyword evidence="5 8" id="KW-1133">Transmembrane helix</keyword>
<protein>
    <submittedName>
        <fullName evidence="10">Glycosyltransferase</fullName>
    </submittedName>
</protein>
<sequence>MTNAMPDAGDGHLAGAPFPTREAHPMHGAARRPSAAEAREDLAGAVTTRLRVVPPAPPSPGPARPADPYEAVIELSQGQISRVDRNGPFFDRHRNRRRRLGRGSFVPVLSTRDRVVVALLSAGWVACLAWFWVWWFQPDHRVTWVGLAINSCLLVYLSCLPIYFVVGVNRLKRIAPHIDVPPLRVAFVVTRAPSEPFEVAEATLRAMLAQDYPHPYDVWLCDEAPTDEIWKWCATHGVRISTRQGVTAYHRDSWPRRTKVKEGNLAYFYDHHGYEHYDVVSQLDCDHKPEPGYLAEMVRPFADDAIGYVSAPSVCDTNVDQSWSARGRLHREATFHGPAQLGHSAGLAPVCIGSHYAVRTQALRQIGGLGPELAEDFSTTFLLNSAGWHGAFAIDAHAHGDGPLTFSAMLVQEFQWSRSLTVVMLGLVPRHLPRLPWRLRIRFVYALIFYALLAATTVGGLTLAPIAAVAGVPWINVDYLGFLLHWWSISIWVLVLAMLLKRRGLLRPADAPLVSWQNYLYCLTRWPYIARGVAVGIRYAIRPRPTTFKVTPKGAGGLEPLPLRLILPYVLVTLVMSGASLYAESFTQAAGYVFLCLLAGVTYAGVGIAVPLLHAREAARIAGRRFASAARETVAVPLTVAGLAVVPVAVAVARYPAYFVAVFGG</sequence>
<keyword evidence="11" id="KW-1185">Reference proteome</keyword>
<evidence type="ECO:0000256" key="1">
    <source>
        <dbReference type="ARBA" id="ARBA00004141"/>
    </source>
</evidence>
<comment type="caution">
    <text evidence="10">The sequence shown here is derived from an EMBL/GenBank/DDBJ whole genome shotgun (WGS) entry which is preliminary data.</text>
</comment>
<feature type="transmembrane region" description="Helical" evidence="8">
    <location>
        <begin position="142"/>
        <end position="166"/>
    </location>
</feature>
<dbReference type="Gene3D" id="3.90.550.10">
    <property type="entry name" value="Spore Coat Polysaccharide Biosynthesis Protein SpsA, Chain A"/>
    <property type="match status" value="1"/>
</dbReference>
<dbReference type="Pfam" id="PF13632">
    <property type="entry name" value="Glyco_trans_2_3"/>
    <property type="match status" value="1"/>
</dbReference>
<evidence type="ECO:0000256" key="6">
    <source>
        <dbReference type="ARBA" id="ARBA00023136"/>
    </source>
</evidence>
<dbReference type="InterPro" id="IPR001173">
    <property type="entry name" value="Glyco_trans_2-like"/>
</dbReference>
<accession>A0ABP8VY44</accession>
<feature type="domain" description="Glycosyltransferase 2-like" evidence="9">
    <location>
        <begin position="283"/>
        <end position="499"/>
    </location>
</feature>
<keyword evidence="4 8" id="KW-0812">Transmembrane</keyword>
<feature type="transmembrane region" description="Helical" evidence="8">
    <location>
        <begin position="443"/>
        <end position="467"/>
    </location>
</feature>
<evidence type="ECO:0000256" key="3">
    <source>
        <dbReference type="ARBA" id="ARBA00022679"/>
    </source>
</evidence>